<dbReference type="EMBL" id="QYUL01000002">
    <property type="protein sequence ID" value="RJF80957.1"/>
    <property type="molecule type" value="Genomic_DNA"/>
</dbReference>
<dbReference type="OrthoDB" id="9967527at2"/>
<organism evidence="2 3">
    <name type="scientific">Azospirillum cavernae</name>
    <dbReference type="NCBI Taxonomy" id="2320860"/>
    <lineage>
        <taxon>Bacteria</taxon>
        <taxon>Pseudomonadati</taxon>
        <taxon>Pseudomonadota</taxon>
        <taxon>Alphaproteobacteria</taxon>
        <taxon>Rhodospirillales</taxon>
        <taxon>Azospirillaceae</taxon>
        <taxon>Azospirillum</taxon>
    </lineage>
</organism>
<accession>A0A418VUW8</accession>
<dbReference type="Proteomes" id="UP000283458">
    <property type="component" value="Unassembled WGS sequence"/>
</dbReference>
<dbReference type="RefSeq" id="WP_119831050.1">
    <property type="nucleotide sequence ID" value="NZ_QYUL01000002.1"/>
</dbReference>
<evidence type="ECO:0000313" key="2">
    <source>
        <dbReference type="EMBL" id="RJF80957.1"/>
    </source>
</evidence>
<comment type="caution">
    <text evidence="2">The sequence shown here is derived from an EMBL/GenBank/DDBJ whole genome shotgun (WGS) entry which is preliminary data.</text>
</comment>
<dbReference type="AlphaFoldDB" id="A0A418VUW8"/>
<name>A0A418VUW8_9PROT</name>
<gene>
    <name evidence="2" type="ORF">D3877_12040</name>
</gene>
<keyword evidence="3" id="KW-1185">Reference proteome</keyword>
<proteinExistence type="predicted"/>
<evidence type="ECO:0000313" key="3">
    <source>
        <dbReference type="Proteomes" id="UP000283458"/>
    </source>
</evidence>
<reference evidence="2 3" key="1">
    <citation type="submission" date="2018-09" db="EMBL/GenBank/DDBJ databases">
        <authorList>
            <person name="Zhu H."/>
        </authorList>
    </citation>
    <scope>NUCLEOTIDE SEQUENCE [LARGE SCALE GENOMIC DNA]</scope>
    <source>
        <strain evidence="2 3">K2W22B-5</strain>
    </source>
</reference>
<sequence>MSGVVKSIGKVFKKVVNTASKILPVALAAGAVMFTAGNALGITSSWGEAVKGVTDSLGAGSGLSSIITGAVTNAGYGAVAGAATSALSGGDALQGAQYGAAAGAVLGGAQGAYDSYASGSTPASAATGNDAASSGARIEGGGQPSDTPQGGVAGGGATMKPAVAPSAVTSGAASSSADAGAGIIDKGGWLERNGALVGNVLLGVGKGLAGADANAQTKALQQQADIVRQNYGLPRVGLLTGTQTTNTTVDQGPPRMTPAQRFSPTAYGATGQGQYVYDPSTGRYTLVQS</sequence>
<protein>
    <submittedName>
        <fullName evidence="2">Uncharacterized protein</fullName>
    </submittedName>
</protein>
<evidence type="ECO:0000256" key="1">
    <source>
        <dbReference type="SAM" id="MobiDB-lite"/>
    </source>
</evidence>
<feature type="region of interest" description="Disordered" evidence="1">
    <location>
        <begin position="124"/>
        <end position="158"/>
    </location>
</feature>